<dbReference type="KEGG" id="nhl:Nhal_0942"/>
<evidence type="ECO:0000313" key="2">
    <source>
        <dbReference type="Proteomes" id="UP000001844"/>
    </source>
</evidence>
<proteinExistence type="predicted"/>
<dbReference type="OrthoDB" id="5771171at2"/>
<accession>D5BYD2</accession>
<gene>
    <name evidence="1" type="ordered locus">Nhal_0942</name>
</gene>
<dbReference type="SUPFAM" id="SSF46785">
    <property type="entry name" value="Winged helix' DNA-binding domain"/>
    <property type="match status" value="1"/>
</dbReference>
<evidence type="ECO:0008006" key="3">
    <source>
        <dbReference type="Google" id="ProtNLM"/>
    </source>
</evidence>
<reference evidence="2" key="1">
    <citation type="submission" date="2010-04" db="EMBL/GenBank/DDBJ databases">
        <title>Complete genome sequence of Nitrosococcus halophilus Nc4, a salt-adapted, aerobic obligate ammonia-oxidizing sulfur purple bacterium.</title>
        <authorList>
            <consortium name="US DOE Joint Genome Institute"/>
            <person name="Campbell M.A."/>
            <person name="Malfatti S.A."/>
            <person name="Chain P.S.G."/>
            <person name="Heidelberg J.F."/>
            <person name="Ward B.B."/>
            <person name="Klotz M.G."/>
        </authorList>
    </citation>
    <scope>NUCLEOTIDE SEQUENCE [LARGE SCALE GENOMIC DNA]</scope>
    <source>
        <strain evidence="2">Nc4</strain>
    </source>
</reference>
<organism evidence="1 2">
    <name type="scientific">Nitrosococcus halophilus (strain Nc4)</name>
    <dbReference type="NCBI Taxonomy" id="472759"/>
    <lineage>
        <taxon>Bacteria</taxon>
        <taxon>Pseudomonadati</taxon>
        <taxon>Pseudomonadota</taxon>
        <taxon>Gammaproteobacteria</taxon>
        <taxon>Chromatiales</taxon>
        <taxon>Chromatiaceae</taxon>
        <taxon>Nitrosococcus</taxon>
    </lineage>
</organism>
<dbReference type="Pfam" id="PF25212">
    <property type="entry name" value="HVO_A0114"/>
    <property type="match status" value="1"/>
</dbReference>
<dbReference type="AlphaFoldDB" id="D5BYD2"/>
<keyword evidence="2" id="KW-1185">Reference proteome</keyword>
<protein>
    <recommendedName>
        <fullName evidence="3">HTH marR-type domain-containing protein</fullName>
    </recommendedName>
</protein>
<dbReference type="STRING" id="472759.Nhal_0942"/>
<dbReference type="Proteomes" id="UP000001844">
    <property type="component" value="Chromosome"/>
</dbReference>
<dbReference type="HOGENOM" id="CLU_130787_1_1_6"/>
<dbReference type="InterPro" id="IPR036390">
    <property type="entry name" value="WH_DNA-bd_sf"/>
</dbReference>
<dbReference type="EMBL" id="CP001798">
    <property type="protein sequence ID" value="ADE14115.1"/>
    <property type="molecule type" value="Genomic_DNA"/>
</dbReference>
<evidence type="ECO:0000313" key="1">
    <source>
        <dbReference type="EMBL" id="ADE14115.1"/>
    </source>
</evidence>
<dbReference type="eggNOG" id="COG4190">
    <property type="taxonomic scope" value="Bacteria"/>
</dbReference>
<sequence>MANKVFIGVESFDEMARRARETARRMDAGERVPEADYYLNFSSAAHLFSELTPARLALLELLKSEGPLTIYALAKCLERNYSNVHGDAQKLLKHELIAKDAEGRLYVPWDEIQIHLSLCTAA</sequence>
<name>D5BYD2_NITHN</name>